<evidence type="ECO:0000256" key="3">
    <source>
        <dbReference type="ARBA" id="ARBA00022512"/>
    </source>
</evidence>
<dbReference type="InterPro" id="IPR051897">
    <property type="entry name" value="PG-associated_BURP"/>
</dbReference>
<keyword evidence="3" id="KW-0964">Secreted</keyword>
<name>A0A4D6L1C1_VIGUN</name>
<feature type="domain" description="BURP" evidence="8">
    <location>
        <begin position="413"/>
        <end position="700"/>
    </location>
</feature>
<evidence type="ECO:0000256" key="6">
    <source>
        <dbReference type="ARBA" id="ARBA00023180"/>
    </source>
</evidence>
<dbReference type="EMBL" id="CP039346">
    <property type="protein sequence ID" value="QCD82275.1"/>
    <property type="molecule type" value="Genomic_DNA"/>
</dbReference>
<keyword evidence="6" id="KW-0325">Glycoprotein</keyword>
<proteinExistence type="predicted"/>
<dbReference type="InterPro" id="IPR004873">
    <property type="entry name" value="BURP_dom"/>
</dbReference>
<sequence length="701" mass="76412">MKKKQSDNMSTLFLFILLSTLTVAYGGGNSADQNPFTPKAYVSRYWDRHVRNTLPKPSFLLSKASPLTATDTASFTNLAATNTLSTRLPDFCSAAHLLCFPEVRPSLEKHTKDENFQTYDDGQNFTNYGTNRAGGIDTFKNYSNDLFSTPVNDFRRYSRGAAGRQETFTAYASGTNVADQSFSTYGTSTAGGSGEFKNYSSNSNVPNLRFTTYSDFTAGRTQSFSRYSEDGNTGGQTFQSYGKNSAGAGNDFTGYGTNSNTASSGFTNYGKGGAIPNDTFTNYGVDMNVPEITFKSYADGTHGGSESFANYRDQSNVGDDSFQSYAKNTKEGTQVDFKNYGNSANPGSDTFKGYAKGAEGDHKVGFTGYGVNTNATFKDYAKEGVSFASYNTSSSPSTVGGSLVKRWVEPGKFFRESMLKEGTVMAMPDIRDKMPQRSFLPRSILVKLPFSSSKIEELKSVFKVSDNSSMEKMMMDSLGECERAPSVGEIKRCVGSVEDMIDFATSVLGHNVGVWTTQNVNGFSKNVMVGRVKGMNGGKVTKSVSCHQSLFPYLLYYCHSVPKVRVYEADLLDPESKAKINHGVAICHLDTSAWSPTHGAFTALGSGPGQIEVTKSVSCHQSLFPYLLYYCHSVPKVRVYEADLLDPESKAKINHGVAICHLDTSAWSPTHGAFTALGSGPGQIEVCHWIFENDMTWTIAD</sequence>
<evidence type="ECO:0000256" key="1">
    <source>
        <dbReference type="ARBA" id="ARBA00004191"/>
    </source>
</evidence>
<gene>
    <name evidence="9" type="ORF">DEO72_LG2g2610</name>
</gene>
<dbReference type="PANTHER" id="PTHR31458:SF2">
    <property type="entry name" value="POLYGALACTURONASE 1 BETA-LIKE PROTEIN 2"/>
    <property type="match status" value="1"/>
</dbReference>
<dbReference type="GO" id="GO:0048046">
    <property type="term" value="C:apoplast"/>
    <property type="evidence" value="ECO:0007669"/>
    <property type="project" value="UniProtKB-SubCell"/>
</dbReference>
<evidence type="ECO:0000313" key="10">
    <source>
        <dbReference type="Proteomes" id="UP000501690"/>
    </source>
</evidence>
<dbReference type="Pfam" id="PF03181">
    <property type="entry name" value="BURP"/>
    <property type="match status" value="1"/>
</dbReference>
<protein>
    <recommendedName>
        <fullName evidence="8">BURP domain-containing protein</fullName>
    </recommendedName>
</protein>
<evidence type="ECO:0000256" key="7">
    <source>
        <dbReference type="SAM" id="SignalP"/>
    </source>
</evidence>
<accession>A0A4D6L1C1</accession>
<reference evidence="9 10" key="1">
    <citation type="submission" date="2019-04" db="EMBL/GenBank/DDBJ databases">
        <title>An improved genome assembly and genetic linkage map for asparagus bean, Vigna unguiculata ssp. sesquipedialis.</title>
        <authorList>
            <person name="Xia Q."/>
            <person name="Zhang R."/>
            <person name="Dong Y."/>
        </authorList>
    </citation>
    <scope>NUCLEOTIDE SEQUENCE [LARGE SCALE GENOMIC DNA]</scope>
    <source>
        <tissue evidence="9">Leaf</tissue>
    </source>
</reference>
<dbReference type="Proteomes" id="UP000501690">
    <property type="component" value="Linkage Group LG2"/>
</dbReference>
<evidence type="ECO:0000256" key="4">
    <source>
        <dbReference type="ARBA" id="ARBA00022523"/>
    </source>
</evidence>
<evidence type="ECO:0000256" key="5">
    <source>
        <dbReference type="ARBA" id="ARBA00022729"/>
    </source>
</evidence>
<evidence type="ECO:0000256" key="2">
    <source>
        <dbReference type="ARBA" id="ARBA00004271"/>
    </source>
</evidence>
<feature type="chain" id="PRO_5020027315" description="BURP domain-containing protein" evidence="7">
    <location>
        <begin position="27"/>
        <end position="701"/>
    </location>
</feature>
<organism evidence="9 10">
    <name type="scientific">Vigna unguiculata</name>
    <name type="common">Cowpea</name>
    <dbReference type="NCBI Taxonomy" id="3917"/>
    <lineage>
        <taxon>Eukaryota</taxon>
        <taxon>Viridiplantae</taxon>
        <taxon>Streptophyta</taxon>
        <taxon>Embryophyta</taxon>
        <taxon>Tracheophyta</taxon>
        <taxon>Spermatophyta</taxon>
        <taxon>Magnoliopsida</taxon>
        <taxon>eudicotyledons</taxon>
        <taxon>Gunneridae</taxon>
        <taxon>Pentapetalae</taxon>
        <taxon>rosids</taxon>
        <taxon>fabids</taxon>
        <taxon>Fabales</taxon>
        <taxon>Fabaceae</taxon>
        <taxon>Papilionoideae</taxon>
        <taxon>50 kb inversion clade</taxon>
        <taxon>NPAAA clade</taxon>
        <taxon>indigoferoid/millettioid clade</taxon>
        <taxon>Phaseoleae</taxon>
        <taxon>Vigna</taxon>
    </lineage>
</organism>
<dbReference type="PANTHER" id="PTHR31458">
    <property type="entry name" value="POLYGALACTURONASE 1 BETA-LIKE PROTEIN 2"/>
    <property type="match status" value="1"/>
</dbReference>
<evidence type="ECO:0000313" key="9">
    <source>
        <dbReference type="EMBL" id="QCD82275.1"/>
    </source>
</evidence>
<comment type="subcellular location">
    <subcellularLocation>
        <location evidence="1">Secreted</location>
        <location evidence="1">Cell wall</location>
    </subcellularLocation>
    <subcellularLocation>
        <location evidence="2">Secreted</location>
        <location evidence="2">Extracellular space</location>
        <location evidence="2">Apoplast</location>
    </subcellularLocation>
</comment>
<feature type="signal peptide" evidence="7">
    <location>
        <begin position="1"/>
        <end position="26"/>
    </location>
</feature>
<dbReference type="SMART" id="SM01045">
    <property type="entry name" value="BURP"/>
    <property type="match status" value="2"/>
</dbReference>
<keyword evidence="10" id="KW-1185">Reference proteome</keyword>
<dbReference type="AlphaFoldDB" id="A0A4D6L1C1"/>
<keyword evidence="4" id="KW-0052">Apoplast</keyword>
<evidence type="ECO:0000259" key="8">
    <source>
        <dbReference type="PROSITE" id="PS51277"/>
    </source>
</evidence>
<keyword evidence="3" id="KW-0134">Cell wall</keyword>
<dbReference type="PROSITE" id="PS51277">
    <property type="entry name" value="BURP"/>
    <property type="match status" value="1"/>
</dbReference>
<keyword evidence="5 7" id="KW-0732">Signal</keyword>